<dbReference type="AlphaFoldDB" id="A0A7W0HLY3"/>
<keyword evidence="1 3" id="KW-0479">Metal-binding</keyword>
<gene>
    <name evidence="5" type="ORF">HNR65_003154</name>
</gene>
<evidence type="ECO:0000313" key="5">
    <source>
        <dbReference type="EMBL" id="MBA2882799.1"/>
    </source>
</evidence>
<reference evidence="5 6" key="1">
    <citation type="submission" date="2020-07" db="EMBL/GenBank/DDBJ databases">
        <title>Genomic Encyclopedia of Type Strains, Phase IV (KMG-IV): sequencing the most valuable type-strain genomes for metagenomic binning, comparative biology and taxonomic classification.</title>
        <authorList>
            <person name="Goeker M."/>
        </authorList>
    </citation>
    <scope>NUCLEOTIDE SEQUENCE [LARGE SCALE GENOMIC DNA]</scope>
    <source>
        <strain evidence="5 6">DSM 17721</strain>
    </source>
</reference>
<comment type="similarity">
    <text evidence="4">Belongs to the arginase family.</text>
</comment>
<dbReference type="GO" id="GO:0008783">
    <property type="term" value="F:agmatinase activity"/>
    <property type="evidence" value="ECO:0007669"/>
    <property type="project" value="TreeGrafter"/>
</dbReference>
<dbReference type="InterPro" id="IPR006035">
    <property type="entry name" value="Ureohydrolase"/>
</dbReference>
<dbReference type="GO" id="GO:0046872">
    <property type="term" value="F:metal ion binding"/>
    <property type="evidence" value="ECO:0007669"/>
    <property type="project" value="UniProtKB-KW"/>
</dbReference>
<sequence>MNLSMPGSVDQQIYFFGCPFDCDEQYDSIQEKCNGMGALQKNPDPLDGVLEILRNKEYQFDFREAGKIEVPSWLLPNPAAEDRSSLTTKNFTAFIDKGGCLEMAQKVRSFVTGEILPSSGIPCLVGIDHSLTGGAYKAVSDYYGKENVSLLVIDTHTDAIPMSAHADAIQYDIDINPSSVYDPKDPYLYDRPDSYNASSFLYHMLQSDDVIPQNLFIMGVSDYPEKKTFRIKDDRIQRYTSAFSSLKRKGCKIVTKKDCQFGFNKLKTIISNISTAYVYISVDMDIGAANAVNGVRFLNWKGLDERMIFQLINEICEVFNRNVKLAGMDIVEINPRKAGEQSHNGKDKTYEIAAEIIKKIGTKQRIKNKQ</sequence>
<feature type="binding site" evidence="3">
    <location>
        <position position="156"/>
    </location>
    <ligand>
        <name>Mn(2+)</name>
        <dbReference type="ChEBI" id="CHEBI:29035"/>
        <label>1</label>
    </ligand>
</feature>
<dbReference type="Proteomes" id="UP000525298">
    <property type="component" value="Unassembled WGS sequence"/>
</dbReference>
<dbReference type="PROSITE" id="PS51409">
    <property type="entry name" value="ARGINASE_2"/>
    <property type="match status" value="1"/>
</dbReference>
<proteinExistence type="inferred from homology"/>
<dbReference type="InterPro" id="IPR023696">
    <property type="entry name" value="Ureohydrolase_dom_sf"/>
</dbReference>
<dbReference type="PANTHER" id="PTHR11358">
    <property type="entry name" value="ARGINASE/AGMATINASE"/>
    <property type="match status" value="1"/>
</dbReference>
<dbReference type="SUPFAM" id="SSF52768">
    <property type="entry name" value="Arginase/deacetylase"/>
    <property type="match status" value="1"/>
</dbReference>
<feature type="binding site" evidence="3">
    <location>
        <position position="158"/>
    </location>
    <ligand>
        <name>Mn(2+)</name>
        <dbReference type="ChEBI" id="CHEBI:29035"/>
        <label>1</label>
    </ligand>
</feature>
<accession>A0A7W0HLY3</accession>
<dbReference type="Pfam" id="PF00491">
    <property type="entry name" value="Arginase"/>
    <property type="match status" value="1"/>
</dbReference>
<keyword evidence="3" id="KW-0464">Manganese</keyword>
<feature type="binding site" evidence="3">
    <location>
        <position position="285"/>
    </location>
    <ligand>
        <name>Mn(2+)</name>
        <dbReference type="ChEBI" id="CHEBI:29035"/>
        <label>1</label>
    </ligand>
</feature>
<dbReference type="PANTHER" id="PTHR11358:SF26">
    <property type="entry name" value="GUANIDINO ACID HYDROLASE, MITOCHONDRIAL"/>
    <property type="match status" value="1"/>
</dbReference>
<evidence type="ECO:0000256" key="1">
    <source>
        <dbReference type="ARBA" id="ARBA00022723"/>
    </source>
</evidence>
<comment type="caution">
    <text evidence="5">The sequence shown here is derived from an EMBL/GenBank/DDBJ whole genome shotgun (WGS) entry which is preliminary data.</text>
</comment>
<evidence type="ECO:0000256" key="2">
    <source>
        <dbReference type="ARBA" id="ARBA00022801"/>
    </source>
</evidence>
<dbReference type="Gene3D" id="3.40.800.10">
    <property type="entry name" value="Ureohydrolase domain"/>
    <property type="match status" value="1"/>
</dbReference>
<keyword evidence="6" id="KW-1185">Reference proteome</keyword>
<evidence type="ECO:0000256" key="4">
    <source>
        <dbReference type="PROSITE-ProRule" id="PRU00742"/>
    </source>
</evidence>
<feature type="binding site" evidence="3">
    <location>
        <position position="283"/>
    </location>
    <ligand>
        <name>Mn(2+)</name>
        <dbReference type="ChEBI" id="CHEBI:29035"/>
        <label>1</label>
    </ligand>
</feature>
<feature type="binding site" evidence="3">
    <location>
        <position position="154"/>
    </location>
    <ligand>
        <name>Mn(2+)</name>
        <dbReference type="ChEBI" id="CHEBI:29035"/>
        <label>1</label>
    </ligand>
</feature>
<dbReference type="GO" id="GO:0033389">
    <property type="term" value="P:putrescine biosynthetic process from arginine, via agmatine"/>
    <property type="evidence" value="ECO:0007669"/>
    <property type="project" value="TreeGrafter"/>
</dbReference>
<keyword evidence="2" id="KW-0378">Hydrolase</keyword>
<name>A0A7W0HLY3_9BACT</name>
<evidence type="ECO:0000256" key="3">
    <source>
        <dbReference type="PIRSR" id="PIRSR036979-1"/>
    </source>
</evidence>
<organism evidence="5 6">
    <name type="scientific">Desulfosalsimonas propionicica</name>
    <dbReference type="NCBI Taxonomy" id="332175"/>
    <lineage>
        <taxon>Bacteria</taxon>
        <taxon>Pseudomonadati</taxon>
        <taxon>Thermodesulfobacteriota</taxon>
        <taxon>Desulfobacteria</taxon>
        <taxon>Desulfobacterales</taxon>
        <taxon>Desulfosalsimonadaceae</taxon>
        <taxon>Desulfosalsimonas</taxon>
    </lineage>
</organism>
<protein>
    <submittedName>
        <fullName evidence="5">Arginase family enzyme</fullName>
    </submittedName>
</protein>
<dbReference type="RefSeq" id="WP_181552420.1">
    <property type="nucleotide sequence ID" value="NZ_JACDUS010000012.1"/>
</dbReference>
<feature type="binding site" evidence="3">
    <location>
        <position position="129"/>
    </location>
    <ligand>
        <name>Mn(2+)</name>
        <dbReference type="ChEBI" id="CHEBI:29035"/>
        <label>1</label>
    </ligand>
</feature>
<evidence type="ECO:0000313" key="6">
    <source>
        <dbReference type="Proteomes" id="UP000525298"/>
    </source>
</evidence>
<dbReference type="EMBL" id="JACDUS010000012">
    <property type="protein sequence ID" value="MBA2882799.1"/>
    <property type="molecule type" value="Genomic_DNA"/>
</dbReference>
<comment type="cofactor">
    <cofactor evidence="3">
        <name>Mn(2+)</name>
        <dbReference type="ChEBI" id="CHEBI:29035"/>
    </cofactor>
    <text evidence="3">Binds 2 manganese ions per subunit.</text>
</comment>